<feature type="compositionally biased region" description="Low complexity" evidence="13">
    <location>
        <begin position="765"/>
        <end position="785"/>
    </location>
</feature>
<feature type="compositionally biased region" description="Low complexity" evidence="13">
    <location>
        <begin position="278"/>
        <end position="291"/>
    </location>
</feature>
<evidence type="ECO:0000256" key="6">
    <source>
        <dbReference type="ARBA" id="ARBA00022618"/>
    </source>
</evidence>
<evidence type="ECO:0000256" key="1">
    <source>
        <dbReference type="ARBA" id="ARBA00004114"/>
    </source>
</evidence>
<keyword evidence="10" id="KW-0131">Cell cycle</keyword>
<evidence type="ECO:0000256" key="5">
    <source>
        <dbReference type="ARBA" id="ARBA00022490"/>
    </source>
</evidence>
<dbReference type="PANTHER" id="PTHR31167">
    <property type="entry name" value="SPINDLE AND CENTRIOLE ASSOCIATED PROTEIN 1 SPICE1"/>
    <property type="match status" value="1"/>
</dbReference>
<keyword evidence="7" id="KW-0498">Mitosis</keyword>
<reference evidence="14 15" key="1">
    <citation type="submission" date="2024-08" db="EMBL/GenBank/DDBJ databases">
        <title>The draft genome of Apodemus speciosus.</title>
        <authorList>
            <person name="Nabeshima K."/>
            <person name="Suzuki S."/>
            <person name="Onuma M."/>
        </authorList>
    </citation>
    <scope>NUCLEOTIDE SEQUENCE [LARGE SCALE GENOMIC DNA]</scope>
    <source>
        <strain evidence="14">IB14-021</strain>
    </source>
</reference>
<gene>
    <name evidence="14" type="ORF">APTSU1_001553200</name>
</gene>
<protein>
    <recommendedName>
        <fullName evidence="4">Spindle and centriole-associated protein 1</fullName>
    </recommendedName>
    <alternativeName>
        <fullName evidence="11">Coiled-coil domain-containing protein 52</fullName>
    </alternativeName>
</protein>
<evidence type="ECO:0000256" key="10">
    <source>
        <dbReference type="ARBA" id="ARBA00023306"/>
    </source>
</evidence>
<feature type="compositionally biased region" description="Polar residues" evidence="13">
    <location>
        <begin position="588"/>
        <end position="610"/>
    </location>
</feature>
<feature type="region of interest" description="Disordered" evidence="13">
    <location>
        <begin position="258"/>
        <end position="291"/>
    </location>
</feature>
<proteinExistence type="predicted"/>
<dbReference type="EMBL" id="BAAFST010000016">
    <property type="protein sequence ID" value="GAB1300294.1"/>
    <property type="molecule type" value="Genomic_DNA"/>
</dbReference>
<keyword evidence="6" id="KW-0132">Cell division</keyword>
<evidence type="ECO:0000313" key="14">
    <source>
        <dbReference type="EMBL" id="GAB1300294.1"/>
    </source>
</evidence>
<dbReference type="Proteomes" id="UP001623349">
    <property type="component" value="Unassembled WGS sequence"/>
</dbReference>
<evidence type="ECO:0000256" key="2">
    <source>
        <dbReference type="ARBA" id="ARBA00004186"/>
    </source>
</evidence>
<sequence length="805" mass="89769">MSLIRVNRFGPRGGGRKTLKVKKKAVVRQEWDNTVNDLTVHRATPEDLVRRHELHKSKNRALVHWELQEKALKRKWKKQKPETSSLEKRKLSIMREILSDQYQTQDVLEKSDHLLAAAKGLFVDAPRKRTGFPNVTMAPDSLQSRIGINQDPVTQSILNESVIEPQALNEVDDGGEESTAHSQSEDSESELPDSLSPHSNRNTERFLHQLKEENSVLNATDAVKRIQAGLQPEESAEPVDASYVGQVLNTRKPKQLLAKVKRKQDMRAPSKQKKNMLSSSPASADIPSSNNSSLDVLKHMIHEVEHEMEEYERWTGREVKGPQGGQGLTGFTLSLVSSLCRLVRYLKESEIQLRKEVETRQRLEQMLRDHRELIDALTAEILLLREENSTMQARLQQYMVTTDEQLISLTHAIKNCPVINNSRQESQASERAAMGRRLVDNVEGPVVSSNVSMPLMFRGEEMVEFPQEELPVKLSQGPTPTENLNLANNFPAHIFEPAVMLTPPRQKSSSEFSPLQDVLRRTVQTRPAPRIPPTVEVIEKEQNWEKKTLPVGPDIQNSSEENRLFTQRWRVSHMGEDPENKGQPPLVNLSQPTCSSLPSAQQSRNPTLSEEPTVLGDGQQLRTTEALAQRKDIMARIAELTLQNSAMKAHLSNITSSGGEQGDGLREPSKQGNASEVPANFPAVQSLTPSSMEERIAELNRQSMEARSKLLQLIEQQKLVGLNLSSSPVSPVESPLRAWTEEGKRTIEVSVPGVEASESSKCNTVSPVSGISSRRSSGAISNSCSPLNATSGSGRFTPVNPRTKT</sequence>
<feature type="region of interest" description="Disordered" evidence="13">
    <location>
        <begin position="653"/>
        <end position="678"/>
    </location>
</feature>
<evidence type="ECO:0000256" key="13">
    <source>
        <dbReference type="SAM" id="MobiDB-lite"/>
    </source>
</evidence>
<keyword evidence="15" id="KW-1185">Reference proteome</keyword>
<evidence type="ECO:0000256" key="9">
    <source>
        <dbReference type="ARBA" id="ARBA00023212"/>
    </source>
</evidence>
<accession>A0ABQ0FM08</accession>
<evidence type="ECO:0000313" key="15">
    <source>
        <dbReference type="Proteomes" id="UP001623349"/>
    </source>
</evidence>
<feature type="region of interest" description="Disordered" evidence="13">
    <location>
        <begin position="574"/>
        <end position="620"/>
    </location>
</feature>
<dbReference type="PANTHER" id="PTHR31167:SF3">
    <property type="entry name" value="SPINDLE AND CENTRIOLE-ASSOCIATED PROTEIN 1"/>
    <property type="match status" value="1"/>
</dbReference>
<comment type="subcellular location">
    <subcellularLocation>
        <location evidence="1">Cytoplasm</location>
        <location evidence="1">Cytoskeleton</location>
        <location evidence="1">Microtubule organizing center</location>
        <location evidence="1">Centrosome</location>
        <location evidence="1">Centriole</location>
    </subcellularLocation>
    <subcellularLocation>
        <location evidence="2">Cytoplasm</location>
        <location evidence="2">Cytoskeleton</location>
        <location evidence="2">Spindle</location>
    </subcellularLocation>
</comment>
<dbReference type="InterPro" id="IPR031387">
    <property type="entry name" value="SPICE1"/>
</dbReference>
<feature type="compositionally biased region" description="Polar residues" evidence="13">
    <location>
        <begin position="786"/>
        <end position="805"/>
    </location>
</feature>
<evidence type="ECO:0000256" key="3">
    <source>
        <dbReference type="ARBA" id="ARBA00011745"/>
    </source>
</evidence>
<evidence type="ECO:0000256" key="7">
    <source>
        <dbReference type="ARBA" id="ARBA00022776"/>
    </source>
</evidence>
<feature type="region of interest" description="Disordered" evidence="13">
    <location>
        <begin position="171"/>
        <end position="201"/>
    </location>
</feature>
<evidence type="ECO:0000256" key="4">
    <source>
        <dbReference type="ARBA" id="ARBA00018313"/>
    </source>
</evidence>
<organism evidence="14 15">
    <name type="scientific">Apodemus speciosus</name>
    <name type="common">Large Japanese field mouse</name>
    <dbReference type="NCBI Taxonomy" id="105296"/>
    <lineage>
        <taxon>Eukaryota</taxon>
        <taxon>Metazoa</taxon>
        <taxon>Chordata</taxon>
        <taxon>Craniata</taxon>
        <taxon>Vertebrata</taxon>
        <taxon>Euteleostomi</taxon>
        <taxon>Mammalia</taxon>
        <taxon>Eutheria</taxon>
        <taxon>Euarchontoglires</taxon>
        <taxon>Glires</taxon>
        <taxon>Rodentia</taxon>
        <taxon>Myomorpha</taxon>
        <taxon>Muroidea</taxon>
        <taxon>Muridae</taxon>
        <taxon>Murinae</taxon>
        <taxon>Apodemus</taxon>
    </lineage>
</organism>
<comment type="caution">
    <text evidence="14">The sequence shown here is derived from an EMBL/GenBank/DDBJ whole genome shotgun (WGS) entry which is preliminary data.</text>
</comment>
<keyword evidence="9" id="KW-0206">Cytoskeleton</keyword>
<evidence type="ECO:0000256" key="11">
    <source>
        <dbReference type="ARBA" id="ARBA00030722"/>
    </source>
</evidence>
<evidence type="ECO:0000256" key="12">
    <source>
        <dbReference type="SAM" id="Coils"/>
    </source>
</evidence>
<keyword evidence="5" id="KW-0963">Cytoplasm</keyword>
<name>A0ABQ0FM08_APOSI</name>
<dbReference type="Pfam" id="PF15678">
    <property type="entry name" value="SPICE"/>
    <property type="match status" value="1"/>
</dbReference>
<evidence type="ECO:0000256" key="8">
    <source>
        <dbReference type="ARBA" id="ARBA00023054"/>
    </source>
</evidence>
<feature type="coiled-coil region" evidence="12">
    <location>
        <begin position="346"/>
        <end position="394"/>
    </location>
</feature>
<feature type="region of interest" description="Disordered" evidence="13">
    <location>
        <begin position="753"/>
        <end position="805"/>
    </location>
</feature>
<comment type="subunit">
    <text evidence="3">Interacts with CEP120.</text>
</comment>
<keyword evidence="8 12" id="KW-0175">Coiled coil</keyword>